<dbReference type="RefSeq" id="WP_087554629.1">
    <property type="nucleotide sequence ID" value="NZ_CP033122.1"/>
</dbReference>
<dbReference type="Gene3D" id="2.60.120.10">
    <property type="entry name" value="Jelly Rolls"/>
    <property type="match status" value="1"/>
</dbReference>
<dbReference type="SUPFAM" id="SSF51182">
    <property type="entry name" value="RmlC-like cupins"/>
    <property type="match status" value="1"/>
</dbReference>
<dbReference type="Proteomes" id="UP000279962">
    <property type="component" value="Plasmid p2_010062"/>
</dbReference>
<name>A0A3G2SWN2_9GAMM</name>
<geneLocation type="plasmid" evidence="1 2">
    <name>p2_010062</name>
</geneLocation>
<dbReference type="EMBL" id="CP033122">
    <property type="protein sequence ID" value="AYO52235.1"/>
    <property type="molecule type" value="Genomic_DNA"/>
</dbReference>
<evidence type="ECO:0000313" key="2">
    <source>
        <dbReference type="Proteomes" id="UP000279962"/>
    </source>
</evidence>
<dbReference type="InterPro" id="IPR011051">
    <property type="entry name" value="RmlC_Cupin_sf"/>
</dbReference>
<proteinExistence type="predicted"/>
<keyword evidence="1" id="KW-0614">Plasmid</keyword>
<reference evidence="1 2" key="1">
    <citation type="submission" date="2018-10" db="EMBL/GenBank/DDBJ databases">
        <title>The complete genome of Acinetobacter wuhouensis strain WCHAW010062.</title>
        <authorList>
            <person name="Hu Y."/>
            <person name="Long H."/>
            <person name="Feng Y."/>
            <person name="Zong Z."/>
        </authorList>
    </citation>
    <scope>NUCLEOTIDE SEQUENCE [LARGE SCALE GENOMIC DNA]</scope>
    <source>
        <strain evidence="1 2">WCHAW010062</strain>
        <plasmid evidence="1 2">p2_010062</plasmid>
    </source>
</reference>
<dbReference type="InterPro" id="IPR014710">
    <property type="entry name" value="RmlC-like_jellyroll"/>
</dbReference>
<dbReference type="AlphaFoldDB" id="A0A3G2SWN2"/>
<sequence>MKKELRIIDTVFADESFPTIKALVSGDEIPGTTMKILLEECEAKIVKYDKGSVIPKHKHDSETFKFILRGRIETPEGEQLIAGIGDYRCGGFEYGPWNILEDTYILVLQPKGTKAFKA</sequence>
<evidence type="ECO:0000313" key="1">
    <source>
        <dbReference type="EMBL" id="AYO52235.1"/>
    </source>
</evidence>
<accession>A0A3G2SWN2</accession>
<evidence type="ECO:0008006" key="3">
    <source>
        <dbReference type="Google" id="ProtNLM"/>
    </source>
</evidence>
<protein>
    <recommendedName>
        <fullName evidence="3">Cupin</fullName>
    </recommendedName>
</protein>
<organism evidence="1 2">
    <name type="scientific">Acinetobacter wuhouensis</name>
    <dbReference type="NCBI Taxonomy" id="1879050"/>
    <lineage>
        <taxon>Bacteria</taxon>
        <taxon>Pseudomonadati</taxon>
        <taxon>Pseudomonadota</taxon>
        <taxon>Gammaproteobacteria</taxon>
        <taxon>Moraxellales</taxon>
        <taxon>Moraxellaceae</taxon>
        <taxon>Acinetobacter</taxon>
    </lineage>
</organism>
<gene>
    <name evidence="1" type="ORF">CDG68_00355</name>
</gene>